<dbReference type="EMBL" id="LBSV01000006">
    <property type="protein sequence ID" value="KKQ25729.1"/>
    <property type="molecule type" value="Genomic_DNA"/>
</dbReference>
<proteinExistence type="predicted"/>
<organism evidence="2 3">
    <name type="scientific">Candidatus Roizmanbacteria bacterium GW2011_GWC2_37_13</name>
    <dbReference type="NCBI Taxonomy" id="1618486"/>
    <lineage>
        <taxon>Bacteria</taxon>
        <taxon>Candidatus Roizmaniibacteriota</taxon>
    </lineage>
</organism>
<evidence type="ECO:0000259" key="1">
    <source>
        <dbReference type="Pfam" id="PF08241"/>
    </source>
</evidence>
<dbReference type="Proteomes" id="UP000034917">
    <property type="component" value="Unassembled WGS sequence"/>
</dbReference>
<gene>
    <name evidence="2" type="ORF">US40_C0006G0046</name>
</gene>
<protein>
    <recommendedName>
        <fullName evidence="1">Methyltransferase type 11 domain-containing protein</fullName>
    </recommendedName>
</protein>
<sequence>MNTNQWDKYAKIFDQGIGDGKEKLHSQYIDPLIFKYLGKKHYGHIADLGCGNGYLLNRLDKYSEKISGLDYSKNLLKIAKNRIKNKTKISLIQCDLEKEILLTNESCNVLIANMLLQYLPTLEAFSKESARVLKKDGILIVIVDHPGHALFSRAQELAGKKDPHFITTGCYFKKEKRLKKSLWGKAVLEYYHRPISSYISSFLSYFKLELIDENTQDGEMPRILGLKFIKDSS</sequence>
<feature type="domain" description="Methyltransferase type 11" evidence="1">
    <location>
        <begin position="47"/>
        <end position="141"/>
    </location>
</feature>
<accession>A0A0G0INH7</accession>
<dbReference type="AlphaFoldDB" id="A0A0G0INH7"/>
<reference evidence="2 3" key="1">
    <citation type="journal article" date="2015" name="Nature">
        <title>rRNA introns, odd ribosomes, and small enigmatic genomes across a large radiation of phyla.</title>
        <authorList>
            <person name="Brown C.T."/>
            <person name="Hug L.A."/>
            <person name="Thomas B.C."/>
            <person name="Sharon I."/>
            <person name="Castelle C.J."/>
            <person name="Singh A."/>
            <person name="Wilkins M.J."/>
            <person name="Williams K.H."/>
            <person name="Banfield J.F."/>
        </authorList>
    </citation>
    <scope>NUCLEOTIDE SEQUENCE [LARGE SCALE GENOMIC DNA]</scope>
</reference>
<dbReference type="PANTHER" id="PTHR43861:SF1">
    <property type="entry name" value="TRANS-ACONITATE 2-METHYLTRANSFERASE"/>
    <property type="match status" value="1"/>
</dbReference>
<dbReference type="PANTHER" id="PTHR43861">
    <property type="entry name" value="TRANS-ACONITATE 2-METHYLTRANSFERASE-RELATED"/>
    <property type="match status" value="1"/>
</dbReference>
<dbReference type="InterPro" id="IPR029063">
    <property type="entry name" value="SAM-dependent_MTases_sf"/>
</dbReference>
<comment type="caution">
    <text evidence="2">The sequence shown here is derived from an EMBL/GenBank/DDBJ whole genome shotgun (WGS) entry which is preliminary data.</text>
</comment>
<dbReference type="CDD" id="cd02440">
    <property type="entry name" value="AdoMet_MTases"/>
    <property type="match status" value="1"/>
</dbReference>
<dbReference type="InterPro" id="IPR013216">
    <property type="entry name" value="Methyltransf_11"/>
</dbReference>
<name>A0A0G0INH7_9BACT</name>
<evidence type="ECO:0000313" key="3">
    <source>
        <dbReference type="Proteomes" id="UP000034917"/>
    </source>
</evidence>
<dbReference type="SUPFAM" id="SSF53335">
    <property type="entry name" value="S-adenosyl-L-methionine-dependent methyltransferases"/>
    <property type="match status" value="1"/>
</dbReference>
<evidence type="ECO:0000313" key="2">
    <source>
        <dbReference type="EMBL" id="KKQ25729.1"/>
    </source>
</evidence>
<dbReference type="Pfam" id="PF08241">
    <property type="entry name" value="Methyltransf_11"/>
    <property type="match status" value="1"/>
</dbReference>
<dbReference type="Gene3D" id="3.40.50.150">
    <property type="entry name" value="Vaccinia Virus protein VP39"/>
    <property type="match status" value="1"/>
</dbReference>
<dbReference type="GO" id="GO:0008757">
    <property type="term" value="F:S-adenosylmethionine-dependent methyltransferase activity"/>
    <property type="evidence" value="ECO:0007669"/>
    <property type="project" value="InterPro"/>
</dbReference>